<dbReference type="RefSeq" id="WP_250724430.1">
    <property type="nucleotide sequence ID" value="NZ_CP098400.1"/>
</dbReference>
<evidence type="ECO:0000313" key="3">
    <source>
        <dbReference type="Proteomes" id="UP001056426"/>
    </source>
</evidence>
<accession>A0A9J6ZR00</accession>
<sequence>MRKLMIIGLFAIVSLVCKAQEHIPTINDYKRFVKSKTMVVLEDAIMSEYNIVIKDIMARSWDITPYEVISFKQFEELKDDPDLSFLMTTVVSFAKDKTKARYNFLSLVMGEPKANVKTMPDLCSLPLSYLKVDEESYNYKLEAFILFIQNHVRNVLQNEKLIGENALKLYNAQAKGALANKTLLLVKEDLAKELRTEAAIKAVYPYKFRIVEREEIAEAIERQDPDVVFLHKVGPEGTRVNARVYKILVGAADSKLYYWNYEMMDHASDDAFQAKDFKKLK</sequence>
<protein>
    <submittedName>
        <fullName evidence="2">Uncharacterized protein</fullName>
    </submittedName>
</protein>
<reference evidence="2" key="1">
    <citation type="submission" date="2022-05" db="EMBL/GenBank/DDBJ databases">
        <authorList>
            <person name="Sun X."/>
        </authorList>
    </citation>
    <scope>NUCLEOTIDE SEQUENCE</scope>
    <source>
        <strain evidence="2">Ai-910</strain>
    </source>
</reference>
<proteinExistence type="predicted"/>
<dbReference type="EMBL" id="CP098400">
    <property type="protein sequence ID" value="URW80290.1"/>
    <property type="molecule type" value="Genomic_DNA"/>
</dbReference>
<reference evidence="2" key="2">
    <citation type="submission" date="2022-06" db="EMBL/GenBank/DDBJ databases">
        <title>Xiashengella guii gen. nov. sp. nov., a bacterium isolated form anaerobic digestion tank.</title>
        <authorList>
            <person name="Huang H."/>
        </authorList>
    </citation>
    <scope>NUCLEOTIDE SEQUENCE</scope>
    <source>
        <strain evidence="2">Ai-910</strain>
    </source>
</reference>
<dbReference type="Proteomes" id="UP001056426">
    <property type="component" value="Chromosome"/>
</dbReference>
<feature type="chain" id="PRO_5039888594" evidence="1">
    <location>
        <begin position="20"/>
        <end position="281"/>
    </location>
</feature>
<evidence type="ECO:0000313" key="2">
    <source>
        <dbReference type="EMBL" id="URW80290.1"/>
    </source>
</evidence>
<dbReference type="KEGG" id="alkq:M9189_02835"/>
<keyword evidence="1" id="KW-0732">Signal</keyword>
<gene>
    <name evidence="2" type="ORF">M9189_02835</name>
</gene>
<name>A0A9J6ZR00_9BACT</name>
<organism evidence="2 3">
    <name type="scientific">Xiashengella succiniciproducens</name>
    <dbReference type="NCBI Taxonomy" id="2949635"/>
    <lineage>
        <taxon>Bacteria</taxon>
        <taxon>Pseudomonadati</taxon>
        <taxon>Bacteroidota</taxon>
        <taxon>Bacteroidia</taxon>
        <taxon>Marinilabiliales</taxon>
        <taxon>Marinilabiliaceae</taxon>
        <taxon>Xiashengella</taxon>
    </lineage>
</organism>
<keyword evidence="3" id="KW-1185">Reference proteome</keyword>
<feature type="signal peptide" evidence="1">
    <location>
        <begin position="1"/>
        <end position="19"/>
    </location>
</feature>
<dbReference type="AlphaFoldDB" id="A0A9J6ZR00"/>
<evidence type="ECO:0000256" key="1">
    <source>
        <dbReference type="SAM" id="SignalP"/>
    </source>
</evidence>